<keyword evidence="1" id="KW-0269">Exonuclease</keyword>
<accession>A0AAE8YJ10</accession>
<keyword evidence="1" id="KW-0540">Nuclease</keyword>
<keyword evidence="1" id="KW-0378">Hydrolase</keyword>
<dbReference type="EMBL" id="OL581612">
    <property type="protein sequence ID" value="UGL61125.1"/>
    <property type="molecule type" value="Genomic_DNA"/>
</dbReference>
<organism evidence="1 2">
    <name type="scientific">Pseudomonas phage Eisa9</name>
    <dbReference type="NCBI Taxonomy" id="2900148"/>
    <lineage>
        <taxon>Viruses</taxon>
        <taxon>Duplodnaviria</taxon>
        <taxon>Heunggongvirae</taxon>
        <taxon>Uroviricota</taxon>
        <taxon>Caudoviricetes</taxon>
        <taxon>Autographivirales</taxon>
        <taxon>Autonotataviridae</taxon>
        <taxon>Pollyceevirus</taxon>
        <taxon>Pollyceevirus Eisa9</taxon>
    </lineage>
</organism>
<protein>
    <submittedName>
        <fullName evidence="1">Exonuclease</fullName>
    </submittedName>
</protein>
<sequence>MEAWLAAAVQAASAEAPMPLTVVPDVVKGRVLSLDGDYLAYFMAGNDDTDIGTARRNALARIIQFKEMSGSEKCILNLTASGSNKALRYLIATVRPYQANREGSTRPKNWAALRDFLESYDGDLFKPNIWTDREADDGMALLQTYYHDKGLGHLIVSCTRDKDMRQYGGLHLGWVDFILVEVKWKEFRWYDHDEKLYGTCWLWEQSLQGDSVDGIPGLPKYIKPNAKMGLMGEKTAAKLLSDCKNDQEAFEVVAVLYGGFYLGLWGEMLAEQLMLLWLRRDAKADPLNFLSNLALDKTTDNYKELEAGAKTIMTRVNAALEAVREIEERAARTDQG</sequence>
<proteinExistence type="predicted"/>
<dbReference type="Proteomes" id="UP000828016">
    <property type="component" value="Segment"/>
</dbReference>
<evidence type="ECO:0000313" key="2">
    <source>
        <dbReference type="Proteomes" id="UP000828016"/>
    </source>
</evidence>
<dbReference type="SUPFAM" id="SSF88723">
    <property type="entry name" value="PIN domain-like"/>
    <property type="match status" value="1"/>
</dbReference>
<reference evidence="1" key="1">
    <citation type="submission" date="2021-11" db="EMBL/GenBank/DDBJ databases">
        <title>Complete genome sequence of Pseudomonas phage Eisa9.</title>
        <authorList>
            <person name="Korniienko N."/>
            <person name="Kharina A."/>
            <person name="Zrelovs N."/>
            <person name="Jindrichova B."/>
            <person name="Moravec T."/>
            <person name="Budzanivska I."/>
            <person name="Burketova L."/>
            <person name="Kalachova T."/>
        </authorList>
    </citation>
    <scope>NUCLEOTIDE SEQUENCE</scope>
</reference>
<name>A0AAE8YJ10_9CAUD</name>
<dbReference type="InterPro" id="IPR036279">
    <property type="entry name" value="5-3_exonuclease_C_sf"/>
</dbReference>
<dbReference type="GO" id="GO:0004527">
    <property type="term" value="F:exonuclease activity"/>
    <property type="evidence" value="ECO:0007669"/>
    <property type="project" value="UniProtKB-KW"/>
</dbReference>
<evidence type="ECO:0000313" key="1">
    <source>
        <dbReference type="EMBL" id="UGL61125.1"/>
    </source>
</evidence>
<dbReference type="SUPFAM" id="SSF47807">
    <property type="entry name" value="5' to 3' exonuclease, C-terminal subdomain"/>
    <property type="match status" value="1"/>
</dbReference>
<keyword evidence="2" id="KW-1185">Reference proteome</keyword>
<dbReference type="InterPro" id="IPR029060">
    <property type="entry name" value="PIN-like_dom_sf"/>
</dbReference>